<reference evidence="1 2" key="1">
    <citation type="submission" date="2018-11" db="EMBL/GenBank/DDBJ databases">
        <authorList>
            <person name="Gutierrez A.J."/>
            <person name="Bravo M."/>
        </authorList>
    </citation>
    <scope>NUCLEOTIDE SEQUENCE [LARGE SCALE GENOMIC DNA]</scope>
    <source>
        <strain evidence="1 2">22388</strain>
    </source>
</reference>
<accession>A0A4Y4XKI9</accession>
<dbReference type="AlphaFoldDB" id="A0A4Y4XKI9"/>
<dbReference type="RefSeq" id="WP_078252298.1">
    <property type="nucleotide sequence ID" value="NZ_MUPQ01000215.1"/>
</dbReference>
<evidence type="ECO:0000313" key="1">
    <source>
        <dbReference type="EMBL" id="RPF68165.1"/>
    </source>
</evidence>
<dbReference type="EMBL" id="RPFP01000045">
    <property type="protein sequence ID" value="RPF68165.1"/>
    <property type="molecule type" value="Genomic_DNA"/>
</dbReference>
<sequence>MENQKLRFFGFLRLLIFLFKAVALSIFESLKCFLKSFHSLRAYLSVTLLAHFNKNRLIFLVTLR</sequence>
<gene>
    <name evidence="1" type="ORF">EGV97_07545</name>
</gene>
<proteinExistence type="predicted"/>
<name>A0A4Y4XKI9_HELPX</name>
<organism evidence="1 2">
    <name type="scientific">Helicobacter pylori</name>
    <name type="common">Campylobacter pylori</name>
    <dbReference type="NCBI Taxonomy" id="210"/>
    <lineage>
        <taxon>Bacteria</taxon>
        <taxon>Pseudomonadati</taxon>
        <taxon>Campylobacterota</taxon>
        <taxon>Epsilonproteobacteria</taxon>
        <taxon>Campylobacterales</taxon>
        <taxon>Helicobacteraceae</taxon>
        <taxon>Helicobacter</taxon>
    </lineage>
</organism>
<comment type="caution">
    <text evidence="1">The sequence shown here is derived from an EMBL/GenBank/DDBJ whole genome shotgun (WGS) entry which is preliminary data.</text>
</comment>
<dbReference type="Proteomes" id="UP000276972">
    <property type="component" value="Unassembled WGS sequence"/>
</dbReference>
<protein>
    <submittedName>
        <fullName evidence="1">Uncharacterized protein</fullName>
    </submittedName>
</protein>
<evidence type="ECO:0000313" key="2">
    <source>
        <dbReference type="Proteomes" id="UP000276972"/>
    </source>
</evidence>